<dbReference type="PANTHER" id="PTHR34202:SF1">
    <property type="entry name" value="UPF0548 PROTEIN"/>
    <property type="match status" value="1"/>
</dbReference>
<proteinExistence type="predicted"/>
<evidence type="ECO:0000313" key="2">
    <source>
        <dbReference type="Proteomes" id="UP000193577"/>
    </source>
</evidence>
<dbReference type="PIRSF" id="PIRSF010260">
    <property type="entry name" value="UCP010260"/>
    <property type="match status" value="1"/>
</dbReference>
<organism evidence="1 2">
    <name type="scientific">Mycolicibacillus koreensis</name>
    <dbReference type="NCBI Taxonomy" id="1069220"/>
    <lineage>
        <taxon>Bacteria</taxon>
        <taxon>Bacillati</taxon>
        <taxon>Actinomycetota</taxon>
        <taxon>Actinomycetes</taxon>
        <taxon>Mycobacteriales</taxon>
        <taxon>Mycobacteriaceae</taxon>
        <taxon>Mycolicibacillus</taxon>
    </lineage>
</organism>
<dbReference type="OrthoDB" id="120660at2"/>
<protein>
    <submittedName>
        <fullName evidence="1">Uncharacterized protein</fullName>
    </submittedName>
</protein>
<reference evidence="1 2" key="1">
    <citation type="submission" date="2017-04" db="EMBL/GenBank/DDBJ databases">
        <title>The new phylogeny of genus Mycobacterium.</title>
        <authorList>
            <person name="Tortoli E."/>
            <person name="Trovato A."/>
            <person name="Cirillo D.M."/>
        </authorList>
    </citation>
    <scope>NUCLEOTIDE SEQUENCE [LARGE SCALE GENOMIC DNA]</scope>
    <source>
        <strain evidence="1 2">KCTC 19819</strain>
    </source>
</reference>
<dbReference type="EMBL" id="NCXO01000009">
    <property type="protein sequence ID" value="OSC34587.1"/>
    <property type="molecule type" value="Genomic_DNA"/>
</dbReference>
<comment type="caution">
    <text evidence="1">The sequence shown here is derived from an EMBL/GenBank/DDBJ whole genome shotgun (WGS) entry which is preliminary data.</text>
</comment>
<dbReference type="Proteomes" id="UP000193577">
    <property type="component" value="Unassembled WGS sequence"/>
</dbReference>
<evidence type="ECO:0000313" key="1">
    <source>
        <dbReference type="EMBL" id="OSC34587.1"/>
    </source>
</evidence>
<dbReference type="Pfam" id="PF09348">
    <property type="entry name" value="DUF1990"/>
    <property type="match status" value="1"/>
</dbReference>
<gene>
    <name evidence="1" type="ORF">B8W67_06355</name>
</gene>
<accession>A0A7I7SD06</accession>
<dbReference type="RefSeq" id="WP_069392873.1">
    <property type="nucleotide sequence ID" value="NZ_AP022594.1"/>
</dbReference>
<sequence>MDLTALATAPFTYSQVGATADDALPQGYHHIDERAAIGTGRQRFEQAGAAVLRYGMQRGAGLTVSASSPVATPGAVVVVHLGPIAAPCRVIYVVEERDRRGFGYGTLSGHPESGEELFSVEYDPDHDVVYAVVRAFSRPATWWSKAGHPITSLAQRIVTKRYLRAV</sequence>
<dbReference type="PANTHER" id="PTHR34202">
    <property type="entry name" value="UPF0548 PROTEIN"/>
    <property type="match status" value="1"/>
</dbReference>
<dbReference type="InterPro" id="IPR014457">
    <property type="entry name" value="UCP010260"/>
</dbReference>
<name>A0A7I7SD06_9MYCO</name>
<dbReference type="AlphaFoldDB" id="A0A7I7SD06"/>
<dbReference type="InterPro" id="IPR018960">
    <property type="entry name" value="DUF1990"/>
</dbReference>
<keyword evidence="2" id="KW-1185">Reference proteome</keyword>